<dbReference type="Proteomes" id="UP001454036">
    <property type="component" value="Unassembled WGS sequence"/>
</dbReference>
<sequence length="250" mass="27902">MYELDHNSELDDQRMGEAERTLFISKKADPILLPKECIKKVVKQCNQNNLLMKETSDFGPMEVDAESQKKSLTEGKAYIQLQDLKDHSPDAISVDSSRPNHEKGDTLETAQEVTLEIQHIKHTVNMIQENVDSNGAKKSDNIPTVGDILVDGRRESLLSNQNKANLPDHRPNDSAFPMKIVPSENICLGPLQGPGSVSCRSTSSTTSARSFAFPVLSGEWIGSPVKMAGNSRAHMKRHRWWKHCFGSCKY</sequence>
<accession>A0AAV3Q295</accession>
<dbReference type="PANTHER" id="PTHR33914:SF2">
    <property type="entry name" value="OS02G0582100 PROTEIN"/>
    <property type="match status" value="1"/>
</dbReference>
<dbReference type="GO" id="GO:0009786">
    <property type="term" value="P:regulation of asymmetric cell division"/>
    <property type="evidence" value="ECO:0007669"/>
    <property type="project" value="InterPro"/>
</dbReference>
<dbReference type="PANTHER" id="PTHR33914">
    <property type="entry name" value="18S PRE-RIBOSOMAL ASSEMBLY PROTEIN GAR2-LIKE PROTEIN"/>
    <property type="match status" value="1"/>
</dbReference>
<dbReference type="InterPro" id="IPR040378">
    <property type="entry name" value="BASL"/>
</dbReference>
<organism evidence="1 2">
    <name type="scientific">Lithospermum erythrorhizon</name>
    <name type="common">Purple gromwell</name>
    <name type="synonym">Lithospermum officinale var. erythrorhizon</name>
    <dbReference type="NCBI Taxonomy" id="34254"/>
    <lineage>
        <taxon>Eukaryota</taxon>
        <taxon>Viridiplantae</taxon>
        <taxon>Streptophyta</taxon>
        <taxon>Embryophyta</taxon>
        <taxon>Tracheophyta</taxon>
        <taxon>Spermatophyta</taxon>
        <taxon>Magnoliopsida</taxon>
        <taxon>eudicotyledons</taxon>
        <taxon>Gunneridae</taxon>
        <taxon>Pentapetalae</taxon>
        <taxon>asterids</taxon>
        <taxon>lamiids</taxon>
        <taxon>Boraginales</taxon>
        <taxon>Boraginaceae</taxon>
        <taxon>Boraginoideae</taxon>
        <taxon>Lithospermeae</taxon>
        <taxon>Lithospermum</taxon>
    </lineage>
</organism>
<reference evidence="1 2" key="1">
    <citation type="submission" date="2024-01" db="EMBL/GenBank/DDBJ databases">
        <title>The complete chloroplast genome sequence of Lithospermum erythrorhizon: insights into the phylogenetic relationship among Boraginaceae species and the maternal lineages of purple gromwells.</title>
        <authorList>
            <person name="Okada T."/>
            <person name="Watanabe K."/>
        </authorList>
    </citation>
    <scope>NUCLEOTIDE SEQUENCE [LARGE SCALE GENOMIC DNA]</scope>
</reference>
<name>A0AAV3Q295_LITER</name>
<proteinExistence type="predicted"/>
<comment type="caution">
    <text evidence="1">The sequence shown here is derived from an EMBL/GenBank/DDBJ whole genome shotgun (WGS) entry which is preliminary data.</text>
</comment>
<evidence type="ECO:0000313" key="1">
    <source>
        <dbReference type="EMBL" id="GAA0157658.1"/>
    </source>
</evidence>
<evidence type="ECO:0000313" key="2">
    <source>
        <dbReference type="Proteomes" id="UP001454036"/>
    </source>
</evidence>
<keyword evidence="2" id="KW-1185">Reference proteome</keyword>
<protein>
    <submittedName>
        <fullName evidence="1">Uncharacterized protein</fullName>
    </submittedName>
</protein>
<dbReference type="AlphaFoldDB" id="A0AAV3Q295"/>
<gene>
    <name evidence="1" type="ORF">LIER_14883</name>
</gene>
<dbReference type="EMBL" id="BAABME010003154">
    <property type="protein sequence ID" value="GAA0157658.1"/>
    <property type="molecule type" value="Genomic_DNA"/>
</dbReference>